<feature type="active site" evidence="10">
    <location>
        <position position="197"/>
    </location>
</feature>
<evidence type="ECO:0000256" key="6">
    <source>
        <dbReference type="ARBA" id="ARBA00023235"/>
    </source>
</evidence>
<dbReference type="EMBL" id="QRCT01000019">
    <property type="protein sequence ID" value="RDU23835.1"/>
    <property type="molecule type" value="Genomic_DNA"/>
</dbReference>
<keyword evidence="14" id="KW-1185">Reference proteome</keyword>
<evidence type="ECO:0000256" key="1">
    <source>
        <dbReference type="ARBA" id="ARBA00000757"/>
    </source>
</evidence>
<feature type="domain" description="Mannose-6-phosphate isomerase cupin" evidence="12">
    <location>
        <begin position="246"/>
        <end position="315"/>
    </location>
</feature>
<evidence type="ECO:0000256" key="3">
    <source>
        <dbReference type="ARBA" id="ARBA00011956"/>
    </source>
</evidence>
<feature type="binding site" evidence="9">
    <location>
        <position position="102"/>
    </location>
    <ligand>
        <name>Zn(2+)</name>
        <dbReference type="ChEBI" id="CHEBI:29105"/>
    </ligand>
</feature>
<dbReference type="SUPFAM" id="SSF51182">
    <property type="entry name" value="RmlC-like cupins"/>
    <property type="match status" value="1"/>
</dbReference>
<dbReference type="PANTHER" id="PTHR42742:SF3">
    <property type="entry name" value="FRUCTOKINASE"/>
    <property type="match status" value="1"/>
</dbReference>
<accession>A0A371AW77</accession>
<organism evidence="13 14">
    <name type="scientific">Anaerosacchariphilus polymeriproducens</name>
    <dbReference type="NCBI Taxonomy" id="1812858"/>
    <lineage>
        <taxon>Bacteria</taxon>
        <taxon>Bacillati</taxon>
        <taxon>Bacillota</taxon>
        <taxon>Clostridia</taxon>
        <taxon>Lachnospirales</taxon>
        <taxon>Lachnospiraceae</taxon>
        <taxon>Anaerosacchariphilus</taxon>
    </lineage>
</organism>
<evidence type="ECO:0000256" key="10">
    <source>
        <dbReference type="PIRSR" id="PIRSR036894-2"/>
    </source>
</evidence>
<dbReference type="Pfam" id="PF20511">
    <property type="entry name" value="PMI_typeI_cat"/>
    <property type="match status" value="1"/>
</dbReference>
<proteinExistence type="inferred from homology"/>
<dbReference type="AlphaFoldDB" id="A0A371AW77"/>
<dbReference type="GO" id="GO:0005975">
    <property type="term" value="P:carbohydrate metabolic process"/>
    <property type="evidence" value="ECO:0007669"/>
    <property type="project" value="InterPro"/>
</dbReference>
<evidence type="ECO:0000256" key="8">
    <source>
        <dbReference type="ARBA" id="ARBA00030762"/>
    </source>
</evidence>
<feature type="domain" description="Phosphomannose isomerase type I catalytic" evidence="11">
    <location>
        <begin position="9"/>
        <end position="110"/>
    </location>
</feature>
<evidence type="ECO:0000256" key="2">
    <source>
        <dbReference type="ARBA" id="ARBA00010772"/>
    </source>
</evidence>
<evidence type="ECO:0000313" key="13">
    <source>
        <dbReference type="EMBL" id="RDU23835.1"/>
    </source>
</evidence>
<dbReference type="InterPro" id="IPR049071">
    <property type="entry name" value="MPI_cupin_dom"/>
</dbReference>
<comment type="caution">
    <text evidence="13">The sequence shown here is derived from an EMBL/GenBank/DDBJ whole genome shotgun (WGS) entry which is preliminary data.</text>
</comment>
<dbReference type="InterPro" id="IPR014628">
    <property type="entry name" value="Man6P_isomerase_Firm_short"/>
</dbReference>
<comment type="similarity">
    <text evidence="2">Belongs to the mannose-6-phosphate isomerase type 1 family.</text>
</comment>
<dbReference type="NCBIfam" id="TIGR00218">
    <property type="entry name" value="manA"/>
    <property type="match status" value="1"/>
</dbReference>
<dbReference type="Pfam" id="PF21621">
    <property type="entry name" value="MPI_cupin_dom"/>
    <property type="match status" value="1"/>
</dbReference>
<evidence type="ECO:0000256" key="5">
    <source>
        <dbReference type="ARBA" id="ARBA00022833"/>
    </source>
</evidence>
<gene>
    <name evidence="13" type="primary">manA</name>
    <name evidence="13" type="ORF">DWV06_08230</name>
</gene>
<dbReference type="Gene3D" id="2.60.120.10">
    <property type="entry name" value="Jelly Rolls"/>
    <property type="match status" value="2"/>
</dbReference>
<evidence type="ECO:0000259" key="12">
    <source>
        <dbReference type="Pfam" id="PF21621"/>
    </source>
</evidence>
<feature type="binding site" evidence="9">
    <location>
        <position position="177"/>
    </location>
    <ligand>
        <name>Zn(2+)</name>
        <dbReference type="ChEBI" id="CHEBI:29105"/>
    </ligand>
</feature>
<dbReference type="InterPro" id="IPR014710">
    <property type="entry name" value="RmlC-like_jellyroll"/>
</dbReference>
<evidence type="ECO:0000256" key="7">
    <source>
        <dbReference type="ARBA" id="ARBA00029741"/>
    </source>
</evidence>
<feature type="binding site" evidence="9">
    <location>
        <position position="120"/>
    </location>
    <ligand>
        <name>Zn(2+)</name>
        <dbReference type="ChEBI" id="CHEBI:29105"/>
    </ligand>
</feature>
<dbReference type="OrthoDB" id="9808275at2"/>
<name>A0A371AW77_9FIRM</name>
<comment type="catalytic activity">
    <reaction evidence="1">
        <text>D-mannose 6-phosphate = D-fructose 6-phosphate</text>
        <dbReference type="Rhea" id="RHEA:12356"/>
        <dbReference type="ChEBI" id="CHEBI:58735"/>
        <dbReference type="ChEBI" id="CHEBI:61527"/>
        <dbReference type="EC" id="5.3.1.8"/>
    </reaction>
</comment>
<comment type="cofactor">
    <cofactor evidence="9">
        <name>Zn(2+)</name>
        <dbReference type="ChEBI" id="CHEBI:29105"/>
    </cofactor>
    <text evidence="9">Binds 1 zinc ion per subunit.</text>
</comment>
<evidence type="ECO:0000256" key="9">
    <source>
        <dbReference type="PIRSR" id="PIRSR036894-1"/>
    </source>
</evidence>
<reference evidence="13 14" key="1">
    <citation type="submission" date="2018-07" db="EMBL/GenBank/DDBJ databases">
        <title>Anaerosacharophilus polymeroproducens gen. nov. sp. nov., an anaerobic bacterium isolated from salt field.</title>
        <authorList>
            <person name="Kim W."/>
            <person name="Yang S.-H."/>
            <person name="Oh J."/>
            <person name="Lee J.-H."/>
            <person name="Kwon K.K."/>
        </authorList>
    </citation>
    <scope>NUCLEOTIDE SEQUENCE [LARGE SCALE GENOMIC DNA]</scope>
    <source>
        <strain evidence="13 14">MCWD5</strain>
    </source>
</reference>
<evidence type="ECO:0000256" key="4">
    <source>
        <dbReference type="ARBA" id="ARBA00022723"/>
    </source>
</evidence>
<sequence length="327" mass="37392">MNKQKDIIVLEPVLTNKIWGGTKLKEEYGYQAEGNHIGECWGIAAHPNGDCVIKSKNMEGMKLSQIWKEYPELFGRSKRTEEIFPLLIKIIDAKQDLSIQVHPDDDYAKRWENGSLGKTECWYILDCQKDASIIIGHHAKTKEELSKLIQNGKWKELLQEIPVHKGDFIQINPGTIHAIKGGIMLLETQQNSDVTYRLYDYDRISNGKPRQLHIKKSIDTITVPTEPLGSLVKKTRGFVKNKLNKLYRCQYYDVFCLEVIGFCTVEQRYPFLLVSVVEGGGFINSIGVKKGNHLILPYNYGEINFEGEMKIIASTSYDDTTANVFWE</sequence>
<evidence type="ECO:0000313" key="14">
    <source>
        <dbReference type="Proteomes" id="UP000255036"/>
    </source>
</evidence>
<dbReference type="CDD" id="cd07010">
    <property type="entry name" value="cupin_PMI_type_I_N_bac"/>
    <property type="match status" value="1"/>
</dbReference>
<dbReference type="PANTHER" id="PTHR42742">
    <property type="entry name" value="TRANSCRIPTIONAL REPRESSOR MPRA"/>
    <property type="match status" value="1"/>
</dbReference>
<keyword evidence="5 9" id="KW-0862">Zinc</keyword>
<dbReference type="GO" id="GO:0008270">
    <property type="term" value="F:zinc ion binding"/>
    <property type="evidence" value="ECO:0007669"/>
    <property type="project" value="InterPro"/>
</dbReference>
<keyword evidence="4 9" id="KW-0479">Metal-binding</keyword>
<protein>
    <recommendedName>
        <fullName evidence="3">mannose-6-phosphate isomerase</fullName>
        <ecNumber evidence="3">5.3.1.8</ecNumber>
    </recommendedName>
    <alternativeName>
        <fullName evidence="7">Phosphohexomutase</fullName>
    </alternativeName>
    <alternativeName>
        <fullName evidence="8">Phosphomannose isomerase</fullName>
    </alternativeName>
</protein>
<dbReference type="EC" id="5.3.1.8" evidence="3"/>
<dbReference type="InterPro" id="IPR046457">
    <property type="entry name" value="PMI_typeI_cat"/>
</dbReference>
<dbReference type="PIRSF" id="PIRSF036894">
    <property type="entry name" value="PMI_Firm_short"/>
    <property type="match status" value="1"/>
</dbReference>
<keyword evidence="6 13" id="KW-0413">Isomerase</keyword>
<dbReference type="InterPro" id="IPR001250">
    <property type="entry name" value="Man6P_Isoase-1"/>
</dbReference>
<dbReference type="Proteomes" id="UP000255036">
    <property type="component" value="Unassembled WGS sequence"/>
</dbReference>
<dbReference type="RefSeq" id="WP_115481704.1">
    <property type="nucleotide sequence ID" value="NZ_QRCT01000019.1"/>
</dbReference>
<dbReference type="InterPro" id="IPR011051">
    <property type="entry name" value="RmlC_Cupin_sf"/>
</dbReference>
<dbReference type="GO" id="GO:0004476">
    <property type="term" value="F:mannose-6-phosphate isomerase activity"/>
    <property type="evidence" value="ECO:0007669"/>
    <property type="project" value="UniProtKB-EC"/>
</dbReference>
<dbReference type="InterPro" id="IPR051804">
    <property type="entry name" value="Carb_Metab_Reg_Kinase/Isom"/>
</dbReference>
<evidence type="ECO:0000259" key="11">
    <source>
        <dbReference type="Pfam" id="PF20511"/>
    </source>
</evidence>